<feature type="transmembrane region" description="Helical" evidence="5">
    <location>
        <begin position="185"/>
        <end position="205"/>
    </location>
</feature>
<dbReference type="GO" id="GO:0005886">
    <property type="term" value="C:plasma membrane"/>
    <property type="evidence" value="ECO:0007669"/>
    <property type="project" value="TreeGrafter"/>
</dbReference>
<feature type="transmembrane region" description="Helical" evidence="5">
    <location>
        <begin position="391"/>
        <end position="412"/>
    </location>
</feature>
<comment type="subcellular location">
    <subcellularLocation>
        <location evidence="1">Membrane</location>
        <topology evidence="1">Multi-pass membrane protein</topology>
    </subcellularLocation>
</comment>
<dbReference type="Pfam" id="PF07690">
    <property type="entry name" value="MFS_1"/>
    <property type="match status" value="1"/>
</dbReference>
<dbReference type="OrthoDB" id="10021397at2759"/>
<evidence type="ECO:0000256" key="3">
    <source>
        <dbReference type="ARBA" id="ARBA00022989"/>
    </source>
</evidence>
<proteinExistence type="predicted"/>
<evidence type="ECO:0000256" key="4">
    <source>
        <dbReference type="ARBA" id="ARBA00023136"/>
    </source>
</evidence>
<feature type="transmembrane region" description="Helical" evidence="5">
    <location>
        <begin position="360"/>
        <end position="379"/>
    </location>
</feature>
<dbReference type="Gene3D" id="1.20.1720.10">
    <property type="entry name" value="Multidrug resistance protein D"/>
    <property type="match status" value="1"/>
</dbReference>
<dbReference type="GO" id="GO:0022857">
    <property type="term" value="F:transmembrane transporter activity"/>
    <property type="evidence" value="ECO:0007669"/>
    <property type="project" value="InterPro"/>
</dbReference>
<evidence type="ECO:0000259" key="6">
    <source>
        <dbReference type="PROSITE" id="PS50850"/>
    </source>
</evidence>
<accession>A0A8E2JUG6</accession>
<keyword evidence="2 5" id="KW-0812">Transmembrane</keyword>
<evidence type="ECO:0000256" key="5">
    <source>
        <dbReference type="SAM" id="Phobius"/>
    </source>
</evidence>
<dbReference type="EMBL" id="KV749392">
    <property type="protein sequence ID" value="OCL09619.1"/>
    <property type="molecule type" value="Genomic_DNA"/>
</dbReference>
<keyword evidence="8" id="KW-1185">Reference proteome</keyword>
<evidence type="ECO:0000313" key="8">
    <source>
        <dbReference type="Proteomes" id="UP000250140"/>
    </source>
</evidence>
<dbReference type="PANTHER" id="PTHR23501">
    <property type="entry name" value="MAJOR FACILITATOR SUPERFAMILY"/>
    <property type="match status" value="1"/>
</dbReference>
<dbReference type="AlphaFoldDB" id="A0A8E2JUG6"/>
<keyword evidence="4 5" id="KW-0472">Membrane</keyword>
<dbReference type="Proteomes" id="UP000250140">
    <property type="component" value="Unassembled WGS sequence"/>
</dbReference>
<feature type="domain" description="Major facilitator superfamily (MFS) profile" evidence="6">
    <location>
        <begin position="32"/>
        <end position="491"/>
    </location>
</feature>
<feature type="transmembrane region" description="Helical" evidence="5">
    <location>
        <begin position="126"/>
        <end position="147"/>
    </location>
</feature>
<feature type="transmembrane region" description="Helical" evidence="5">
    <location>
        <begin position="226"/>
        <end position="246"/>
    </location>
</feature>
<gene>
    <name evidence="7" type="ORF">AOQ84DRAFT_290900</name>
</gene>
<dbReference type="InterPro" id="IPR011701">
    <property type="entry name" value="MFS"/>
</dbReference>
<feature type="transmembrane region" description="Helical" evidence="5">
    <location>
        <begin position="154"/>
        <end position="173"/>
    </location>
</feature>
<name>A0A8E2JUG6_9PEZI</name>
<feature type="transmembrane region" description="Helical" evidence="5">
    <location>
        <begin position="424"/>
        <end position="450"/>
    </location>
</feature>
<evidence type="ECO:0000256" key="2">
    <source>
        <dbReference type="ARBA" id="ARBA00022692"/>
    </source>
</evidence>
<feature type="transmembrane region" description="Helical" evidence="5">
    <location>
        <begin position="66"/>
        <end position="86"/>
    </location>
</feature>
<evidence type="ECO:0000256" key="1">
    <source>
        <dbReference type="ARBA" id="ARBA00004141"/>
    </source>
</evidence>
<protein>
    <submittedName>
        <fullName evidence="7">Permease of the major facilitator superfamily</fullName>
    </submittedName>
</protein>
<feature type="transmembrane region" description="Helical" evidence="5">
    <location>
        <begin position="297"/>
        <end position="317"/>
    </location>
</feature>
<feature type="transmembrane region" description="Helical" evidence="5">
    <location>
        <begin position="497"/>
        <end position="522"/>
    </location>
</feature>
<feature type="transmembrane region" description="Helical" evidence="5">
    <location>
        <begin position="27"/>
        <end position="54"/>
    </location>
</feature>
<dbReference type="SUPFAM" id="SSF103473">
    <property type="entry name" value="MFS general substrate transporter"/>
    <property type="match status" value="1"/>
</dbReference>
<organism evidence="7 8">
    <name type="scientific">Glonium stellatum</name>
    <dbReference type="NCBI Taxonomy" id="574774"/>
    <lineage>
        <taxon>Eukaryota</taxon>
        <taxon>Fungi</taxon>
        <taxon>Dikarya</taxon>
        <taxon>Ascomycota</taxon>
        <taxon>Pezizomycotina</taxon>
        <taxon>Dothideomycetes</taxon>
        <taxon>Pleosporomycetidae</taxon>
        <taxon>Gloniales</taxon>
        <taxon>Gloniaceae</taxon>
        <taxon>Glonium</taxon>
    </lineage>
</organism>
<dbReference type="InterPro" id="IPR036259">
    <property type="entry name" value="MFS_trans_sf"/>
</dbReference>
<feature type="transmembrane region" description="Helical" evidence="5">
    <location>
        <begin position="337"/>
        <end position="355"/>
    </location>
</feature>
<reference evidence="7 8" key="1">
    <citation type="journal article" date="2016" name="Nat. Commun.">
        <title>Ectomycorrhizal ecology is imprinted in the genome of the dominant symbiotic fungus Cenococcum geophilum.</title>
        <authorList>
            <consortium name="DOE Joint Genome Institute"/>
            <person name="Peter M."/>
            <person name="Kohler A."/>
            <person name="Ohm R.A."/>
            <person name="Kuo A."/>
            <person name="Krutzmann J."/>
            <person name="Morin E."/>
            <person name="Arend M."/>
            <person name="Barry K.W."/>
            <person name="Binder M."/>
            <person name="Choi C."/>
            <person name="Clum A."/>
            <person name="Copeland A."/>
            <person name="Grisel N."/>
            <person name="Haridas S."/>
            <person name="Kipfer T."/>
            <person name="LaButti K."/>
            <person name="Lindquist E."/>
            <person name="Lipzen A."/>
            <person name="Maire R."/>
            <person name="Meier B."/>
            <person name="Mihaltcheva S."/>
            <person name="Molinier V."/>
            <person name="Murat C."/>
            <person name="Poggeler S."/>
            <person name="Quandt C.A."/>
            <person name="Sperisen C."/>
            <person name="Tritt A."/>
            <person name="Tisserant E."/>
            <person name="Crous P.W."/>
            <person name="Henrissat B."/>
            <person name="Nehls U."/>
            <person name="Egli S."/>
            <person name="Spatafora J.W."/>
            <person name="Grigoriev I.V."/>
            <person name="Martin F.M."/>
        </authorList>
    </citation>
    <scope>NUCLEOTIDE SEQUENCE [LARGE SCALE GENOMIC DNA]</scope>
    <source>
        <strain evidence="7 8">CBS 207.34</strain>
    </source>
</reference>
<feature type="transmembrane region" description="Helical" evidence="5">
    <location>
        <begin position="98"/>
        <end position="120"/>
    </location>
</feature>
<keyword evidence="3 5" id="KW-1133">Transmembrane helix</keyword>
<dbReference type="PANTHER" id="PTHR23501:SF199">
    <property type="entry name" value="MFS EFFLUX TRANSPORTER INPD-RELATED"/>
    <property type="match status" value="1"/>
</dbReference>
<feature type="transmembrane region" description="Helical" evidence="5">
    <location>
        <begin position="258"/>
        <end position="276"/>
    </location>
</feature>
<sequence>MDQTDQNRNTQTANSSTRDLNEYPTGFALAMTLFSLALGTFLMALDTTIIAVAVPKISTQFNALGQVGWIGSSYLITLTTFQVIAGKTYKEFNPKTTYMVLVIVFEAGSIICATALSSVAFIVGRAIVGVGAAGLIQGALGIITYISTLEKRPFHLAIVISVFGITNSCGPMIGGVFTDRVSWRWCFWVNLPFGGLTLILVLLFLDVKTLGSSSARQHPIHVKLKRLDPVGFVLLISSVCCLFIALQEGGTSVPWKSARIIGLLIGFGLLGVLFWVSQWMMRDDALVPVRFFRQRTIVFGSLFLFCDNMSNYLKLYYLPFYFQAVLDTSAIRSGVNYMALAVPQFFALLLSGGLVSRFGYYMPAILFGQALCVVGTGFLTQINTTTSTAEWAGYMILVGFGLGMGINIPHIAIQAVMETDEDIFLANGIATLFSQLGGSIAISMGNALLINGLDASVPTYAPGVSAKAIIDAGPLNLSEFASSAAVLSNLRVAYGKAIQHVLIFALVIICTSVPVACGMQWLNLKSISKDQENAKAMQNNKVENEIEKST</sequence>
<dbReference type="CDD" id="cd17502">
    <property type="entry name" value="MFS_Azr1_MDR_like"/>
    <property type="match status" value="1"/>
</dbReference>
<dbReference type="PROSITE" id="PS50850">
    <property type="entry name" value="MFS"/>
    <property type="match status" value="1"/>
</dbReference>
<dbReference type="Gene3D" id="1.20.1250.20">
    <property type="entry name" value="MFS general substrate transporter like domains"/>
    <property type="match status" value="1"/>
</dbReference>
<dbReference type="InterPro" id="IPR020846">
    <property type="entry name" value="MFS_dom"/>
</dbReference>
<evidence type="ECO:0000313" key="7">
    <source>
        <dbReference type="EMBL" id="OCL09619.1"/>
    </source>
</evidence>